<feature type="transmembrane region" description="Helical" evidence="1">
    <location>
        <begin position="134"/>
        <end position="152"/>
    </location>
</feature>
<name>X0VR96_9ZZZZ</name>
<dbReference type="Gene3D" id="1.10.1760.20">
    <property type="match status" value="1"/>
</dbReference>
<evidence type="ECO:0000256" key="1">
    <source>
        <dbReference type="SAM" id="Phobius"/>
    </source>
</evidence>
<keyword evidence="1" id="KW-0812">Transmembrane</keyword>
<gene>
    <name evidence="2" type="ORF">S01H1_49275</name>
</gene>
<dbReference type="PANTHER" id="PTHR34295">
    <property type="entry name" value="BIOTIN TRANSPORTER BIOY"/>
    <property type="match status" value="1"/>
</dbReference>
<keyword evidence="1" id="KW-0472">Membrane</keyword>
<sequence length="181" mass="20242">MEITMYMDIYKNARYNFFKWRYELELLHKISLAFAFACLTGLLAQFRFYFPWNPLVPITGQTFAVILAGILLGTWGGISLCMYAGIGAMGVPWFANFQGGIGAITGSTGGYIIGFVIAAFFLGYVTDRYIRSRSFFSMLPLMLFATFVLIYVPGLVYLYFYLNALGASVGILELLLLGMIP</sequence>
<evidence type="ECO:0000313" key="2">
    <source>
        <dbReference type="EMBL" id="GAG20939.1"/>
    </source>
</evidence>
<dbReference type="GO" id="GO:0015225">
    <property type="term" value="F:biotin transmembrane transporter activity"/>
    <property type="evidence" value="ECO:0007669"/>
    <property type="project" value="InterPro"/>
</dbReference>
<reference evidence="2" key="1">
    <citation type="journal article" date="2014" name="Front. Microbiol.">
        <title>High frequency of phylogenetically diverse reductive dehalogenase-homologous genes in deep subseafloor sedimentary metagenomes.</title>
        <authorList>
            <person name="Kawai M."/>
            <person name="Futagami T."/>
            <person name="Toyoda A."/>
            <person name="Takaki Y."/>
            <person name="Nishi S."/>
            <person name="Hori S."/>
            <person name="Arai W."/>
            <person name="Tsubouchi T."/>
            <person name="Morono Y."/>
            <person name="Uchiyama I."/>
            <person name="Ito T."/>
            <person name="Fujiyama A."/>
            <person name="Inagaki F."/>
            <person name="Takami H."/>
        </authorList>
    </citation>
    <scope>NUCLEOTIDE SEQUENCE</scope>
    <source>
        <strain evidence="2">Expedition CK06-06</strain>
    </source>
</reference>
<dbReference type="GO" id="GO:0005886">
    <property type="term" value="C:plasma membrane"/>
    <property type="evidence" value="ECO:0007669"/>
    <property type="project" value="InterPro"/>
</dbReference>
<evidence type="ECO:0008006" key="3">
    <source>
        <dbReference type="Google" id="ProtNLM"/>
    </source>
</evidence>
<dbReference type="PANTHER" id="PTHR34295:SF1">
    <property type="entry name" value="BIOTIN TRANSPORTER BIOY"/>
    <property type="match status" value="1"/>
</dbReference>
<proteinExistence type="predicted"/>
<protein>
    <recommendedName>
        <fullName evidence="3">Biotin transporter BioY</fullName>
    </recommendedName>
</protein>
<feature type="transmembrane region" description="Helical" evidence="1">
    <location>
        <begin position="62"/>
        <end position="95"/>
    </location>
</feature>
<organism evidence="2">
    <name type="scientific">marine sediment metagenome</name>
    <dbReference type="NCBI Taxonomy" id="412755"/>
    <lineage>
        <taxon>unclassified sequences</taxon>
        <taxon>metagenomes</taxon>
        <taxon>ecological metagenomes</taxon>
    </lineage>
</organism>
<comment type="caution">
    <text evidence="2">The sequence shown here is derived from an EMBL/GenBank/DDBJ whole genome shotgun (WGS) entry which is preliminary data.</text>
</comment>
<feature type="non-terminal residue" evidence="2">
    <location>
        <position position="181"/>
    </location>
</feature>
<accession>X0VR96</accession>
<feature type="transmembrane region" description="Helical" evidence="1">
    <location>
        <begin position="30"/>
        <end position="50"/>
    </location>
</feature>
<dbReference type="EMBL" id="BARS01031685">
    <property type="protein sequence ID" value="GAG20939.1"/>
    <property type="molecule type" value="Genomic_DNA"/>
</dbReference>
<feature type="transmembrane region" description="Helical" evidence="1">
    <location>
        <begin position="101"/>
        <end position="122"/>
    </location>
</feature>
<feature type="transmembrane region" description="Helical" evidence="1">
    <location>
        <begin position="158"/>
        <end position="180"/>
    </location>
</feature>
<keyword evidence="1" id="KW-1133">Transmembrane helix</keyword>
<dbReference type="InterPro" id="IPR003784">
    <property type="entry name" value="BioY"/>
</dbReference>
<dbReference type="Pfam" id="PF02632">
    <property type="entry name" value="BioY"/>
    <property type="match status" value="1"/>
</dbReference>
<dbReference type="AlphaFoldDB" id="X0VR96"/>